<proteinExistence type="inferred from homology"/>
<dbReference type="GO" id="GO:0009425">
    <property type="term" value="C:bacterial-type flagellum basal body"/>
    <property type="evidence" value="ECO:0007669"/>
    <property type="project" value="InterPro"/>
</dbReference>
<evidence type="ECO:0000256" key="1">
    <source>
        <dbReference type="ARBA" id="ARBA00004413"/>
    </source>
</evidence>
<evidence type="ECO:0000313" key="9">
    <source>
        <dbReference type="Proteomes" id="UP000537326"/>
    </source>
</evidence>
<keyword evidence="6" id="KW-0472">Membrane</keyword>
<comment type="similarity">
    <text evidence="2">Belongs to the FliN/MopA/SpaO family.</text>
</comment>
<keyword evidence="8" id="KW-0282">Flagellum</keyword>
<dbReference type="NCBIfam" id="TIGR02480">
    <property type="entry name" value="fliN"/>
    <property type="match status" value="1"/>
</dbReference>
<dbReference type="InterPro" id="IPR012826">
    <property type="entry name" value="FliN"/>
</dbReference>
<dbReference type="InterPro" id="IPR001543">
    <property type="entry name" value="FliN-like_C"/>
</dbReference>
<evidence type="ECO:0000259" key="7">
    <source>
        <dbReference type="Pfam" id="PF01052"/>
    </source>
</evidence>
<evidence type="ECO:0000256" key="3">
    <source>
        <dbReference type="ARBA" id="ARBA00022475"/>
    </source>
</evidence>
<evidence type="ECO:0000313" key="8">
    <source>
        <dbReference type="EMBL" id="NYI08842.1"/>
    </source>
</evidence>
<protein>
    <submittedName>
        <fullName evidence="8">Flagellar motor switch protein FliN/FliY</fullName>
    </submittedName>
</protein>
<dbReference type="SUPFAM" id="SSF101801">
    <property type="entry name" value="Surface presentation of antigens (SPOA)"/>
    <property type="match status" value="1"/>
</dbReference>
<dbReference type="PANTHER" id="PTHR43484:SF1">
    <property type="entry name" value="FLAGELLAR MOTOR SWITCH PROTEIN FLIN"/>
    <property type="match status" value="1"/>
</dbReference>
<dbReference type="Proteomes" id="UP000537326">
    <property type="component" value="Unassembled WGS sequence"/>
</dbReference>
<dbReference type="RefSeq" id="WP_179529901.1">
    <property type="nucleotide sequence ID" value="NZ_BAAAPP010000002.1"/>
</dbReference>
<keyword evidence="4" id="KW-0145">Chemotaxis</keyword>
<dbReference type="Pfam" id="PF01052">
    <property type="entry name" value="FliMN_C"/>
    <property type="match status" value="1"/>
</dbReference>
<organism evidence="8 9">
    <name type="scientific">Nocardioides marinus</name>
    <dbReference type="NCBI Taxonomy" id="374514"/>
    <lineage>
        <taxon>Bacteria</taxon>
        <taxon>Bacillati</taxon>
        <taxon>Actinomycetota</taxon>
        <taxon>Actinomycetes</taxon>
        <taxon>Propionibacteriales</taxon>
        <taxon>Nocardioidaceae</taxon>
        <taxon>Nocardioides</taxon>
    </lineage>
</organism>
<evidence type="ECO:0000256" key="6">
    <source>
        <dbReference type="ARBA" id="ARBA00023136"/>
    </source>
</evidence>
<dbReference type="InterPro" id="IPR036429">
    <property type="entry name" value="SpoA-like_sf"/>
</dbReference>
<dbReference type="GO" id="GO:0071973">
    <property type="term" value="P:bacterial-type flagellum-dependent cell motility"/>
    <property type="evidence" value="ECO:0007669"/>
    <property type="project" value="InterPro"/>
</dbReference>
<keyword evidence="5" id="KW-0283">Flagellar rotation</keyword>
<evidence type="ECO:0000256" key="4">
    <source>
        <dbReference type="ARBA" id="ARBA00022500"/>
    </source>
</evidence>
<dbReference type="EMBL" id="JACBZI010000001">
    <property type="protein sequence ID" value="NYI08842.1"/>
    <property type="molecule type" value="Genomic_DNA"/>
</dbReference>
<dbReference type="InterPro" id="IPR051469">
    <property type="entry name" value="FliN/MopA/SpaO"/>
</dbReference>
<evidence type="ECO:0000256" key="2">
    <source>
        <dbReference type="ARBA" id="ARBA00009226"/>
    </source>
</evidence>
<gene>
    <name evidence="8" type="ORF">BKA05_000357</name>
</gene>
<keyword evidence="9" id="KW-1185">Reference proteome</keyword>
<dbReference type="PRINTS" id="PR00956">
    <property type="entry name" value="FLGMOTORFLIN"/>
</dbReference>
<dbReference type="InterPro" id="IPR001172">
    <property type="entry name" value="FliN_T3SS_HrcQb"/>
</dbReference>
<keyword evidence="3" id="KW-1003">Cell membrane</keyword>
<reference evidence="8 9" key="1">
    <citation type="submission" date="2020-07" db="EMBL/GenBank/DDBJ databases">
        <title>Sequencing the genomes of 1000 actinobacteria strains.</title>
        <authorList>
            <person name="Klenk H.-P."/>
        </authorList>
    </citation>
    <scope>NUCLEOTIDE SEQUENCE [LARGE SCALE GENOMIC DNA]</scope>
    <source>
        <strain evidence="8 9">DSM 18248</strain>
    </source>
</reference>
<dbReference type="GO" id="GO:0003774">
    <property type="term" value="F:cytoskeletal motor activity"/>
    <property type="evidence" value="ECO:0007669"/>
    <property type="project" value="InterPro"/>
</dbReference>
<comment type="subcellular location">
    <subcellularLocation>
        <location evidence="1">Cell membrane</location>
        <topology evidence="1">Peripheral membrane protein</topology>
        <orientation evidence="1">Cytoplasmic side</orientation>
    </subcellularLocation>
</comment>
<sequence length="294" mass="28742">MTAAPLVPGPHDAVATTAAEALAAVLPSSEQLLPGTPQPGTEHVTSLFSAAVVADLGGAISGRVGVLVADELTSALSSSPMGELDLAAAVQPALDAAAVALGGTAQPGRTVDLDDVVADMGGDFTAVPLMGTTIFAAVLVPDSTLQVAAAAPGASASAAAAPAAPAAPAPPAAAAAEAPSTLGEALGSVSQPALPPVPGPPVEGNVRSIATGRRGIEMLHGVEMEVTVELGRTRMAVRDLLALTPGAVLALDRAAGSPADLLVNGRLIARGEVVVVDEDFGLRITEILDQSAAV</sequence>
<comment type="caution">
    <text evidence="8">The sequence shown here is derived from an EMBL/GenBank/DDBJ whole genome shotgun (WGS) entry which is preliminary data.</text>
</comment>
<dbReference type="GO" id="GO:0006935">
    <property type="term" value="P:chemotaxis"/>
    <property type="evidence" value="ECO:0007669"/>
    <property type="project" value="UniProtKB-KW"/>
</dbReference>
<feature type="domain" description="Flagellar motor switch protein FliN-like C-terminal" evidence="7">
    <location>
        <begin position="218"/>
        <end position="288"/>
    </location>
</feature>
<accession>A0A7Z0C227</accession>
<keyword evidence="8" id="KW-0966">Cell projection</keyword>
<dbReference type="PANTHER" id="PTHR43484">
    <property type="match status" value="1"/>
</dbReference>
<name>A0A7Z0C227_9ACTN</name>
<evidence type="ECO:0000256" key="5">
    <source>
        <dbReference type="ARBA" id="ARBA00022779"/>
    </source>
</evidence>
<keyword evidence="8" id="KW-0969">Cilium</keyword>
<dbReference type="Gene3D" id="2.30.330.10">
    <property type="entry name" value="SpoA-like"/>
    <property type="match status" value="1"/>
</dbReference>
<dbReference type="AlphaFoldDB" id="A0A7Z0C227"/>
<dbReference type="GO" id="GO:0005886">
    <property type="term" value="C:plasma membrane"/>
    <property type="evidence" value="ECO:0007669"/>
    <property type="project" value="UniProtKB-SubCell"/>
</dbReference>